<dbReference type="InterPro" id="IPR036390">
    <property type="entry name" value="WH_DNA-bd_sf"/>
</dbReference>
<evidence type="ECO:0000313" key="7">
    <source>
        <dbReference type="Proteomes" id="UP000325811"/>
    </source>
</evidence>
<evidence type="ECO:0000256" key="3">
    <source>
        <dbReference type="ARBA" id="ARBA00023125"/>
    </source>
</evidence>
<dbReference type="RefSeq" id="WP_007175828.1">
    <property type="nucleotide sequence ID" value="NZ_LR699553.1"/>
</dbReference>
<dbReference type="PANTHER" id="PTHR30537:SF5">
    <property type="entry name" value="HTH-TYPE TRANSCRIPTIONAL ACTIVATOR TTDR-RELATED"/>
    <property type="match status" value="1"/>
</dbReference>
<dbReference type="InterPro" id="IPR000847">
    <property type="entry name" value="LysR_HTH_N"/>
</dbReference>
<dbReference type="PROSITE" id="PS50931">
    <property type="entry name" value="HTH_LYSR"/>
    <property type="match status" value="1"/>
</dbReference>
<organism evidence="6 7">
    <name type="scientific">Paraburkholderia dioscoreae</name>
    <dbReference type="NCBI Taxonomy" id="2604047"/>
    <lineage>
        <taxon>Bacteria</taxon>
        <taxon>Pseudomonadati</taxon>
        <taxon>Pseudomonadota</taxon>
        <taxon>Betaproteobacteria</taxon>
        <taxon>Burkholderiales</taxon>
        <taxon>Burkholderiaceae</taxon>
        <taxon>Paraburkholderia</taxon>
    </lineage>
</organism>
<dbReference type="SUPFAM" id="SSF53850">
    <property type="entry name" value="Periplasmic binding protein-like II"/>
    <property type="match status" value="1"/>
</dbReference>
<dbReference type="KEGG" id="pdio:PDMSB3_1003"/>
<evidence type="ECO:0000313" key="6">
    <source>
        <dbReference type="EMBL" id="VVD27465.1"/>
    </source>
</evidence>
<dbReference type="FunFam" id="1.10.10.10:FF:000001">
    <property type="entry name" value="LysR family transcriptional regulator"/>
    <property type="match status" value="1"/>
</dbReference>
<dbReference type="InterPro" id="IPR058163">
    <property type="entry name" value="LysR-type_TF_proteobact-type"/>
</dbReference>
<dbReference type="EMBL" id="LR699553">
    <property type="protein sequence ID" value="VVD27465.1"/>
    <property type="molecule type" value="Genomic_DNA"/>
</dbReference>
<keyword evidence="3" id="KW-0238">DNA-binding</keyword>
<dbReference type="Pfam" id="PF03466">
    <property type="entry name" value="LysR_substrate"/>
    <property type="match status" value="1"/>
</dbReference>
<dbReference type="Proteomes" id="UP000325811">
    <property type="component" value="Chromosome I"/>
</dbReference>
<dbReference type="Gene3D" id="3.40.190.290">
    <property type="match status" value="1"/>
</dbReference>
<reference evidence="6 7" key="1">
    <citation type="submission" date="2019-08" db="EMBL/GenBank/DDBJ databases">
        <authorList>
            <person name="Herpell B J."/>
        </authorList>
    </citation>
    <scope>NUCLEOTIDE SEQUENCE [LARGE SCALE GENOMIC DNA]</scope>
    <source>
        <strain evidence="7">Msb3</strain>
    </source>
</reference>
<dbReference type="GO" id="GO:0003700">
    <property type="term" value="F:DNA-binding transcription factor activity"/>
    <property type="evidence" value="ECO:0007669"/>
    <property type="project" value="InterPro"/>
</dbReference>
<evidence type="ECO:0000256" key="1">
    <source>
        <dbReference type="ARBA" id="ARBA00009437"/>
    </source>
</evidence>
<dbReference type="PANTHER" id="PTHR30537">
    <property type="entry name" value="HTH-TYPE TRANSCRIPTIONAL REGULATOR"/>
    <property type="match status" value="1"/>
</dbReference>
<dbReference type="SUPFAM" id="SSF46785">
    <property type="entry name" value="Winged helix' DNA-binding domain"/>
    <property type="match status" value="1"/>
</dbReference>
<keyword evidence="7" id="KW-1185">Reference proteome</keyword>
<dbReference type="InterPro" id="IPR036388">
    <property type="entry name" value="WH-like_DNA-bd_sf"/>
</dbReference>
<dbReference type="AlphaFoldDB" id="A0A5Q4ZB87"/>
<dbReference type="Gene3D" id="1.10.10.10">
    <property type="entry name" value="Winged helix-like DNA-binding domain superfamily/Winged helix DNA-binding domain"/>
    <property type="match status" value="1"/>
</dbReference>
<dbReference type="GO" id="GO:0003677">
    <property type="term" value="F:DNA binding"/>
    <property type="evidence" value="ECO:0007669"/>
    <property type="project" value="UniProtKB-KW"/>
</dbReference>
<proteinExistence type="inferred from homology"/>
<gene>
    <name evidence="6" type="ORF">PDMSB3_1003</name>
</gene>
<comment type="similarity">
    <text evidence="1">Belongs to the LysR transcriptional regulatory family.</text>
</comment>
<sequence length="312" mass="34373">MDTLNQMRVFARVVESGTFTAAANTLNTSPGAISRAVAELETRLRTRLLNRSTRKVALTPAGEIYLQRCKQILADVEMAEEEASDAQSRPMGKLRVHSFTGIGQYYVLPAIKEYRSRYPNVSVELTLSQRAPELYKGSTDIAVVATSSALPDSDLVSHLLGSSFSVLCASPDYVHQRGMPDSPEQLARHECLILHSPAFPAYEWLLESDNGSESMKVSGAVELNTPEAIGMAARASMGIGVLPIYTALEGLSNHTLVRVLPGYTLQKMNIYALHPSRRYTDARIKTWVEFLRQHLPTVTARDAQLIEAHQAC</sequence>
<accession>A0A5Q4ZB87</accession>
<evidence type="ECO:0000259" key="5">
    <source>
        <dbReference type="PROSITE" id="PS50931"/>
    </source>
</evidence>
<dbReference type="Pfam" id="PF00126">
    <property type="entry name" value="HTH_1"/>
    <property type="match status" value="1"/>
</dbReference>
<keyword evidence="2" id="KW-0805">Transcription regulation</keyword>
<feature type="domain" description="HTH lysR-type" evidence="5">
    <location>
        <begin position="1"/>
        <end position="59"/>
    </location>
</feature>
<keyword evidence="4" id="KW-0804">Transcription</keyword>
<evidence type="ECO:0000256" key="4">
    <source>
        <dbReference type="ARBA" id="ARBA00023163"/>
    </source>
</evidence>
<protein>
    <submittedName>
        <fullName evidence="6">Transcriptional regulator</fullName>
    </submittedName>
</protein>
<dbReference type="InterPro" id="IPR005119">
    <property type="entry name" value="LysR_subst-bd"/>
</dbReference>
<dbReference type="CDD" id="cd08422">
    <property type="entry name" value="PBP2_CrgA_like"/>
    <property type="match status" value="1"/>
</dbReference>
<name>A0A5Q4ZB87_9BURK</name>
<evidence type="ECO:0000256" key="2">
    <source>
        <dbReference type="ARBA" id="ARBA00023015"/>
    </source>
</evidence>